<reference evidence="1" key="1">
    <citation type="submission" date="2014-01" db="EMBL/GenBank/DDBJ databases">
        <authorList>
            <person name="Brown-Elliot B."/>
            <person name="Wallace R."/>
            <person name="Lenaerts A."/>
            <person name="Ordway D."/>
            <person name="DeGroote M.A."/>
            <person name="Parker T."/>
            <person name="Sizemore C."/>
            <person name="Tallon L.J."/>
            <person name="Sadzewicz L.K."/>
            <person name="Sengamalay N."/>
            <person name="Fraser C.M."/>
            <person name="Hine E."/>
            <person name="Shefchek K.A."/>
            <person name="Das S.P."/>
            <person name="Tettelin H."/>
        </authorList>
    </citation>
    <scope>NUCLEOTIDE SEQUENCE [LARGE SCALE GENOMIC DNA]</scope>
    <source>
        <strain evidence="1">4042</strain>
    </source>
</reference>
<comment type="caution">
    <text evidence="1">The sequence shown here is derived from an EMBL/GenBank/DDBJ whole genome shotgun (WGS) entry which is preliminary data.</text>
</comment>
<protein>
    <submittedName>
        <fullName evidence="1">Uncharacterized protein</fullName>
    </submittedName>
</protein>
<gene>
    <name evidence="1" type="ORF">I553_1381</name>
</gene>
<dbReference type="EMBL" id="JAOB01000032">
    <property type="protein sequence ID" value="EUA54840.1"/>
    <property type="molecule type" value="Genomic_DNA"/>
</dbReference>
<name>X8CHU4_MYCXE</name>
<accession>X8CHU4</accession>
<sequence length="89" mass="9788">MSWARPTERAAAPAVLANRSHVPRAASPQFSPMVTSSDRARRFLTLLRGVRGRVDREPPRETAFDLPVRVPDRATVLLAMVASLIAKTP</sequence>
<dbReference type="AlphaFoldDB" id="X8CHU4"/>
<proteinExistence type="predicted"/>
<evidence type="ECO:0000313" key="1">
    <source>
        <dbReference type="EMBL" id="EUA54840.1"/>
    </source>
</evidence>
<organism evidence="1">
    <name type="scientific">Mycobacterium xenopi 4042</name>
    <dbReference type="NCBI Taxonomy" id="1299334"/>
    <lineage>
        <taxon>Bacteria</taxon>
        <taxon>Bacillati</taxon>
        <taxon>Actinomycetota</taxon>
        <taxon>Actinomycetes</taxon>
        <taxon>Mycobacteriales</taxon>
        <taxon>Mycobacteriaceae</taxon>
        <taxon>Mycobacterium</taxon>
    </lineage>
</organism>